<organism evidence="7 8">
    <name type="scientific">Empedobacter falsenii</name>
    <dbReference type="NCBI Taxonomy" id="343874"/>
    <lineage>
        <taxon>Bacteria</taxon>
        <taxon>Pseudomonadati</taxon>
        <taxon>Bacteroidota</taxon>
        <taxon>Flavobacteriia</taxon>
        <taxon>Flavobacteriales</taxon>
        <taxon>Weeksellaceae</taxon>
        <taxon>Empedobacter</taxon>
    </lineage>
</organism>
<name>A0A7H9DWN4_9FLAO</name>
<evidence type="ECO:0000256" key="3">
    <source>
        <dbReference type="ARBA" id="ARBA00022801"/>
    </source>
</evidence>
<dbReference type="InterPro" id="IPR020891">
    <property type="entry name" value="UPF0758_CS"/>
</dbReference>
<keyword evidence="8" id="KW-1185">Reference proteome</keyword>
<dbReference type="Pfam" id="PF04002">
    <property type="entry name" value="RadC"/>
    <property type="match status" value="1"/>
</dbReference>
<dbReference type="InterPro" id="IPR001405">
    <property type="entry name" value="UPF0758"/>
</dbReference>
<dbReference type="PANTHER" id="PTHR30471">
    <property type="entry name" value="DNA REPAIR PROTEIN RADC"/>
    <property type="match status" value="1"/>
</dbReference>
<dbReference type="Gene3D" id="3.40.140.10">
    <property type="entry name" value="Cytidine Deaminase, domain 2"/>
    <property type="match status" value="1"/>
</dbReference>
<dbReference type="PROSITE" id="PS01302">
    <property type="entry name" value="UPF0758"/>
    <property type="match status" value="1"/>
</dbReference>
<dbReference type="GO" id="GO:0008237">
    <property type="term" value="F:metallopeptidase activity"/>
    <property type="evidence" value="ECO:0007669"/>
    <property type="project" value="UniProtKB-KW"/>
</dbReference>
<evidence type="ECO:0000256" key="1">
    <source>
        <dbReference type="ARBA" id="ARBA00022670"/>
    </source>
</evidence>
<gene>
    <name evidence="7" type="ORF">FH779_16535</name>
</gene>
<dbReference type="EMBL" id="CP040908">
    <property type="protein sequence ID" value="QLL59594.1"/>
    <property type="molecule type" value="Genomic_DNA"/>
</dbReference>
<keyword evidence="1" id="KW-0645">Protease</keyword>
<dbReference type="GO" id="GO:0046872">
    <property type="term" value="F:metal ion binding"/>
    <property type="evidence" value="ECO:0007669"/>
    <property type="project" value="UniProtKB-KW"/>
</dbReference>
<reference evidence="7 8" key="1">
    <citation type="submission" date="2019-06" db="EMBL/GenBank/DDBJ databases">
        <title>Emergence of pandrug resistant Empedobacter falsenii in China.</title>
        <authorList>
            <person name="Dong N."/>
            <person name="Chen S."/>
            <person name="Zhang R."/>
        </authorList>
    </citation>
    <scope>NUCLEOTIDE SEQUENCE [LARGE SCALE GENOMIC DNA]</scope>
    <source>
        <strain evidence="7 8">1681-1</strain>
    </source>
</reference>
<proteinExistence type="predicted"/>
<protein>
    <submittedName>
        <fullName evidence="7">DNA repair protein</fullName>
    </submittedName>
</protein>
<evidence type="ECO:0000256" key="2">
    <source>
        <dbReference type="ARBA" id="ARBA00022723"/>
    </source>
</evidence>
<dbReference type="InterPro" id="IPR025657">
    <property type="entry name" value="RadC_JAB"/>
</dbReference>
<dbReference type="KEGG" id="efal:FH779_16535"/>
<feature type="domain" description="MPN" evidence="6">
    <location>
        <begin position="19"/>
        <end position="144"/>
    </location>
</feature>
<keyword evidence="4" id="KW-0862">Zinc</keyword>
<sequence>MKVSEIKISYMNEVDEKIKVMGSSEVYQVLKANWDLDTIELQEEFKILLLNQGNQVLGIKSMFKGGINTCSIDVRLIMGMALKANASALVITHNHPSGNLNASESDKRITSKIKECCELFDIRLLDHIIMAKNSYLSFADEGIL</sequence>
<keyword evidence="3" id="KW-0378">Hydrolase</keyword>
<dbReference type="PROSITE" id="PS50249">
    <property type="entry name" value="MPN"/>
    <property type="match status" value="1"/>
</dbReference>
<dbReference type="Proteomes" id="UP000510643">
    <property type="component" value="Chromosome"/>
</dbReference>
<evidence type="ECO:0000259" key="6">
    <source>
        <dbReference type="PROSITE" id="PS50249"/>
    </source>
</evidence>
<keyword evidence="2" id="KW-0479">Metal-binding</keyword>
<dbReference type="AlphaFoldDB" id="A0A7H9DWN4"/>
<dbReference type="PANTHER" id="PTHR30471:SF3">
    <property type="entry name" value="UPF0758 PROTEIN YEES-RELATED"/>
    <property type="match status" value="1"/>
</dbReference>
<dbReference type="GO" id="GO:0006508">
    <property type="term" value="P:proteolysis"/>
    <property type="evidence" value="ECO:0007669"/>
    <property type="project" value="UniProtKB-KW"/>
</dbReference>
<dbReference type="InterPro" id="IPR037518">
    <property type="entry name" value="MPN"/>
</dbReference>
<evidence type="ECO:0000313" key="8">
    <source>
        <dbReference type="Proteomes" id="UP000510643"/>
    </source>
</evidence>
<evidence type="ECO:0000256" key="4">
    <source>
        <dbReference type="ARBA" id="ARBA00022833"/>
    </source>
</evidence>
<evidence type="ECO:0000256" key="5">
    <source>
        <dbReference type="ARBA" id="ARBA00023049"/>
    </source>
</evidence>
<dbReference type="CDD" id="cd08071">
    <property type="entry name" value="MPN_DUF2466"/>
    <property type="match status" value="1"/>
</dbReference>
<evidence type="ECO:0000313" key="7">
    <source>
        <dbReference type="EMBL" id="QLL59594.1"/>
    </source>
</evidence>
<accession>A0A7H9DWN4</accession>
<keyword evidence="5" id="KW-0482">Metalloprotease</keyword>